<keyword evidence="1" id="KW-0812">Transmembrane</keyword>
<accession>A0A6M1T050</accession>
<reference evidence="2 3" key="1">
    <citation type="submission" date="2020-02" db="EMBL/GenBank/DDBJ databases">
        <title>Aliifodinibius halophilus 2W32, complete genome.</title>
        <authorList>
            <person name="Li Y."/>
            <person name="Wu S."/>
        </authorList>
    </citation>
    <scope>NUCLEOTIDE SEQUENCE [LARGE SCALE GENOMIC DNA]</scope>
    <source>
        <strain evidence="2 3">2W32</strain>
    </source>
</reference>
<proteinExistence type="predicted"/>
<dbReference type="EMBL" id="JAALLS010000002">
    <property type="protein sequence ID" value="NGP87289.1"/>
    <property type="molecule type" value="Genomic_DNA"/>
</dbReference>
<keyword evidence="1" id="KW-1133">Transmembrane helix</keyword>
<evidence type="ECO:0000313" key="3">
    <source>
        <dbReference type="Proteomes" id="UP000479132"/>
    </source>
</evidence>
<comment type="caution">
    <text evidence="2">The sequence shown here is derived from an EMBL/GenBank/DDBJ whole genome shotgun (WGS) entry which is preliminary data.</text>
</comment>
<protein>
    <recommendedName>
        <fullName evidence="4">Thioredoxin domain-containing protein</fullName>
    </recommendedName>
</protein>
<dbReference type="AlphaFoldDB" id="A0A6M1T050"/>
<evidence type="ECO:0008006" key="4">
    <source>
        <dbReference type="Google" id="ProtNLM"/>
    </source>
</evidence>
<name>A0A6M1T050_9BACT</name>
<feature type="transmembrane region" description="Helical" evidence="1">
    <location>
        <begin position="6"/>
        <end position="24"/>
    </location>
</feature>
<keyword evidence="1" id="KW-0472">Membrane</keyword>
<organism evidence="2 3">
    <name type="scientific">Fodinibius halophilus</name>
    <dbReference type="NCBI Taxonomy" id="1736908"/>
    <lineage>
        <taxon>Bacteria</taxon>
        <taxon>Pseudomonadati</taxon>
        <taxon>Balneolota</taxon>
        <taxon>Balneolia</taxon>
        <taxon>Balneolales</taxon>
        <taxon>Balneolaceae</taxon>
        <taxon>Fodinibius</taxon>
    </lineage>
</organism>
<sequence>MSAKNITASILVLIGFVVLGITFLKGGDQNGSEFEGHLDPKDHAYNPALITNYIDSTKSYDALALFVVADELCSSCINEIIEYAQAVKEYDSSPLNSFSVAKHGVIVGNDSTDYRRMNHLIKFPFSSSLLDKKSKLAAKIRAWKQDVSGINQIVLFDLREEQVVGRIGIFTSSTTPTFKKNLVQEAFYELEAKQNLN</sequence>
<keyword evidence="3" id="KW-1185">Reference proteome</keyword>
<dbReference type="RefSeq" id="WP_165265895.1">
    <property type="nucleotide sequence ID" value="NZ_JAALLS010000002.1"/>
</dbReference>
<evidence type="ECO:0000313" key="2">
    <source>
        <dbReference type="EMBL" id="NGP87289.1"/>
    </source>
</evidence>
<dbReference type="Proteomes" id="UP000479132">
    <property type="component" value="Unassembled WGS sequence"/>
</dbReference>
<evidence type="ECO:0000256" key="1">
    <source>
        <dbReference type="SAM" id="Phobius"/>
    </source>
</evidence>
<gene>
    <name evidence="2" type="ORF">G3569_02890</name>
</gene>